<name>A0ABV8I7T4_9ACTN</name>
<feature type="region of interest" description="Disordered" evidence="1">
    <location>
        <begin position="1"/>
        <end position="51"/>
    </location>
</feature>
<proteinExistence type="predicted"/>
<dbReference type="EMBL" id="JBHSBM010000018">
    <property type="protein sequence ID" value="MFC4060258.1"/>
    <property type="molecule type" value="Genomic_DNA"/>
</dbReference>
<accession>A0ABV8I7T4</accession>
<feature type="compositionally biased region" description="Basic and acidic residues" evidence="1">
    <location>
        <begin position="1"/>
        <end position="15"/>
    </location>
</feature>
<evidence type="ECO:0000256" key="1">
    <source>
        <dbReference type="SAM" id="MobiDB-lite"/>
    </source>
</evidence>
<evidence type="ECO:0000313" key="2">
    <source>
        <dbReference type="EMBL" id="MFC4060258.1"/>
    </source>
</evidence>
<gene>
    <name evidence="2" type="ORF">ACFOWE_18290</name>
</gene>
<keyword evidence="3" id="KW-1185">Reference proteome</keyword>
<reference evidence="3" key="1">
    <citation type="journal article" date="2019" name="Int. J. Syst. Evol. Microbiol.">
        <title>The Global Catalogue of Microorganisms (GCM) 10K type strain sequencing project: providing services to taxonomists for standard genome sequencing and annotation.</title>
        <authorList>
            <consortium name="The Broad Institute Genomics Platform"/>
            <consortium name="The Broad Institute Genome Sequencing Center for Infectious Disease"/>
            <person name="Wu L."/>
            <person name="Ma J."/>
        </authorList>
    </citation>
    <scope>NUCLEOTIDE SEQUENCE [LARGE SCALE GENOMIC DNA]</scope>
    <source>
        <strain evidence="3">TBRC 4489</strain>
    </source>
</reference>
<comment type="caution">
    <text evidence="2">The sequence shown here is derived from an EMBL/GenBank/DDBJ whole genome shotgun (WGS) entry which is preliminary data.</text>
</comment>
<evidence type="ECO:0000313" key="3">
    <source>
        <dbReference type="Proteomes" id="UP001595850"/>
    </source>
</evidence>
<dbReference type="Proteomes" id="UP001595850">
    <property type="component" value="Unassembled WGS sequence"/>
</dbReference>
<protein>
    <submittedName>
        <fullName evidence="2">Uncharacterized protein</fullName>
    </submittedName>
</protein>
<organism evidence="2 3">
    <name type="scientific">Planomonospora corallina</name>
    <dbReference type="NCBI Taxonomy" id="1806052"/>
    <lineage>
        <taxon>Bacteria</taxon>
        <taxon>Bacillati</taxon>
        <taxon>Actinomycetota</taxon>
        <taxon>Actinomycetes</taxon>
        <taxon>Streptosporangiales</taxon>
        <taxon>Streptosporangiaceae</taxon>
        <taxon>Planomonospora</taxon>
    </lineage>
</organism>
<sequence length="77" mass="7898">MARAAKDPADYERTRARLYAPPPGLAAGRDRRRTTPPAGPAGPGPQTRAGMTRAQALAMMAALGAEDAHLSSGGRTG</sequence>